<evidence type="ECO:0000256" key="1">
    <source>
        <dbReference type="SAM" id="Phobius"/>
    </source>
</evidence>
<protein>
    <submittedName>
        <fullName evidence="2">Uncharacterized protein</fullName>
    </submittedName>
</protein>
<feature type="non-terminal residue" evidence="2">
    <location>
        <position position="29"/>
    </location>
</feature>
<sequence length="29" mass="3017">MGCKKLIAKVKCFFVAIGVLLIGAPVVVV</sequence>
<accession>A0A383A124</accession>
<feature type="transmembrane region" description="Helical" evidence="1">
    <location>
        <begin position="12"/>
        <end position="28"/>
    </location>
</feature>
<organism evidence="2">
    <name type="scientific">marine metagenome</name>
    <dbReference type="NCBI Taxonomy" id="408172"/>
    <lineage>
        <taxon>unclassified sequences</taxon>
        <taxon>metagenomes</taxon>
        <taxon>ecological metagenomes</taxon>
    </lineage>
</organism>
<gene>
    <name evidence="2" type="ORF">METZ01_LOCUS453759</name>
</gene>
<reference evidence="2" key="1">
    <citation type="submission" date="2018-05" db="EMBL/GenBank/DDBJ databases">
        <authorList>
            <person name="Lanie J.A."/>
            <person name="Ng W.-L."/>
            <person name="Kazmierczak K.M."/>
            <person name="Andrzejewski T.M."/>
            <person name="Davidsen T.M."/>
            <person name="Wayne K.J."/>
            <person name="Tettelin H."/>
            <person name="Glass J.I."/>
            <person name="Rusch D."/>
            <person name="Podicherti R."/>
            <person name="Tsui H.-C.T."/>
            <person name="Winkler M.E."/>
        </authorList>
    </citation>
    <scope>NUCLEOTIDE SEQUENCE</scope>
</reference>
<keyword evidence="1" id="KW-1133">Transmembrane helix</keyword>
<name>A0A383A124_9ZZZZ</name>
<dbReference type="AlphaFoldDB" id="A0A383A124"/>
<proteinExistence type="predicted"/>
<dbReference type="EMBL" id="UINC01187927">
    <property type="protein sequence ID" value="SVE00905.1"/>
    <property type="molecule type" value="Genomic_DNA"/>
</dbReference>
<keyword evidence="1" id="KW-0472">Membrane</keyword>
<evidence type="ECO:0000313" key="2">
    <source>
        <dbReference type="EMBL" id="SVE00905.1"/>
    </source>
</evidence>
<keyword evidence="1" id="KW-0812">Transmembrane</keyword>